<organism evidence="2 3">
    <name type="scientific">Bosea rubneri</name>
    <dbReference type="NCBI Taxonomy" id="3075434"/>
    <lineage>
        <taxon>Bacteria</taxon>
        <taxon>Pseudomonadati</taxon>
        <taxon>Pseudomonadota</taxon>
        <taxon>Alphaproteobacteria</taxon>
        <taxon>Hyphomicrobiales</taxon>
        <taxon>Boseaceae</taxon>
        <taxon>Bosea</taxon>
    </lineage>
</organism>
<name>A0ABU3S2J1_9HYPH</name>
<evidence type="ECO:0000313" key="3">
    <source>
        <dbReference type="Proteomes" id="UP001254257"/>
    </source>
</evidence>
<dbReference type="RefSeq" id="WP_316016847.1">
    <property type="nucleotide sequence ID" value="NZ_JAWDID010000003.1"/>
</dbReference>
<gene>
    <name evidence="2" type="ORF">RKE40_03475</name>
</gene>
<feature type="coiled-coil region" evidence="1">
    <location>
        <begin position="92"/>
        <end position="119"/>
    </location>
</feature>
<sequence>MIEAVMLVALGFLAASLLALAALPALARRADRLARRRAEAAFPLSLAEIAADRDHLRAELAMRERALEQRAESGFAAKAGAMTEVGRRDMAISQLESDLSDHRRRIEGLEADLKQTRHGLALTREELARESAGHQTTQATLSERVDDLAALEDQLAETRTALGGTGADLAARSHELAESRETNGRLETLLAEREAELAAIRISHDGQHVALVEAGTQRLTLETKRDELASRLAASEKALAEARTSLAAMKIDRDSERLRADAVTGRAVEAEAAHAAADANAVKLGAEIVRQEAAVKQGSVELAEALSRIATLEKQLETAATAKAELERGLATEATRQRETMRERDETIEALHGEVLTLRGARDQARADRAGLKRELATLRRQGGTGDKADETALRQEIVRLADTLLASAESREAAE</sequence>
<keyword evidence="3" id="KW-1185">Reference proteome</keyword>
<keyword evidence="1" id="KW-0175">Coiled coil</keyword>
<reference evidence="2 3" key="1">
    <citation type="submission" date="2023-09" db="EMBL/GenBank/DDBJ databases">
        <title>Whole genome shotgun sequencing (WGS) of Bosea sp. ZW T0_25, isolated from stored onions (Allium cepa).</title>
        <authorList>
            <person name="Stoll D.A."/>
            <person name="Huch M."/>
        </authorList>
    </citation>
    <scope>NUCLEOTIDE SEQUENCE [LARGE SCALE GENOMIC DNA]</scope>
    <source>
        <strain evidence="2 3">ZW T0_25</strain>
    </source>
</reference>
<evidence type="ECO:0000256" key="1">
    <source>
        <dbReference type="SAM" id="Coils"/>
    </source>
</evidence>
<dbReference type="Gene3D" id="1.10.287.1490">
    <property type="match status" value="1"/>
</dbReference>
<accession>A0ABU3S2J1</accession>
<feature type="coiled-coil region" evidence="1">
    <location>
        <begin position="295"/>
        <end position="329"/>
    </location>
</feature>
<proteinExistence type="predicted"/>
<evidence type="ECO:0000313" key="2">
    <source>
        <dbReference type="EMBL" id="MDU0338921.1"/>
    </source>
</evidence>
<comment type="caution">
    <text evidence="2">The sequence shown here is derived from an EMBL/GenBank/DDBJ whole genome shotgun (WGS) entry which is preliminary data.</text>
</comment>
<protein>
    <submittedName>
        <fullName evidence="2">Uncharacterized protein</fullName>
    </submittedName>
</protein>
<dbReference type="EMBL" id="JAWDID010000003">
    <property type="protein sequence ID" value="MDU0338921.1"/>
    <property type="molecule type" value="Genomic_DNA"/>
</dbReference>
<dbReference type="Proteomes" id="UP001254257">
    <property type="component" value="Unassembled WGS sequence"/>
</dbReference>